<dbReference type="EMBL" id="ADOU02000004">
    <property type="protein sequence ID" value="KGJ69986.1"/>
    <property type="molecule type" value="Genomic_DNA"/>
</dbReference>
<name>A0A837CKX6_9BRAD</name>
<evidence type="ECO:0000313" key="2">
    <source>
        <dbReference type="Proteomes" id="UP000024900"/>
    </source>
</evidence>
<gene>
    <name evidence="1" type="ORF">BJA5080_04249</name>
</gene>
<organism evidence="1 2">
    <name type="scientific">Bradyrhizobium diazoefficiens SEMIA 5080</name>
    <dbReference type="NCBI Taxonomy" id="754504"/>
    <lineage>
        <taxon>Bacteria</taxon>
        <taxon>Pseudomonadati</taxon>
        <taxon>Pseudomonadota</taxon>
        <taxon>Alphaproteobacteria</taxon>
        <taxon>Hyphomicrobiales</taxon>
        <taxon>Nitrobacteraceae</taxon>
        <taxon>Bradyrhizobium</taxon>
    </lineage>
</organism>
<sequence>MTGVSTIMAGALWRDLNARGVKSLDLCHCEAIVARMLDCARTIERATRDDDEPPRRCETGEVDLDLTCMVCGAVEGETCRQLQGRQ</sequence>
<reference evidence="1 2" key="1">
    <citation type="journal article" date="2014" name="BMC Genomics">
        <title>Comparative genomics of Bradyrhizobium japonicum CPAC 15 and Bradyrhizobium diazoefficiens CPAC 7: elite model strains for understanding symbiotic performance with soybean.</title>
        <authorList>
            <person name="Siqueira A.F."/>
            <person name="Ormeno-Orrillo E."/>
            <person name="Souza R.C."/>
            <person name="Rodrigues E.P."/>
            <person name="Almeida L.G."/>
            <person name="Barcellos F.G."/>
            <person name="Batista J.S."/>
            <person name="Nakatami A.S."/>
            <person name="Martinez-Romero E."/>
            <person name="Vasconcelos A.T."/>
            <person name="Hungria M."/>
        </authorList>
    </citation>
    <scope>NUCLEOTIDE SEQUENCE [LARGE SCALE GENOMIC DNA]</scope>
    <source>
        <strain evidence="1 2">SEMIA 5080</strain>
    </source>
</reference>
<accession>A0A837CKX6</accession>
<proteinExistence type="predicted"/>
<comment type="caution">
    <text evidence="1">The sequence shown here is derived from an EMBL/GenBank/DDBJ whole genome shotgun (WGS) entry which is preliminary data.</text>
</comment>
<dbReference type="AlphaFoldDB" id="A0A837CKX6"/>
<evidence type="ECO:0000313" key="1">
    <source>
        <dbReference type="EMBL" id="KGJ69986.1"/>
    </source>
</evidence>
<dbReference type="RefSeq" id="WP_028174150.1">
    <property type="nucleotide sequence ID" value="NZ_ADOU02000004.1"/>
</dbReference>
<protein>
    <submittedName>
        <fullName evidence="1">Uncharacterized protein</fullName>
    </submittedName>
</protein>
<dbReference type="Proteomes" id="UP000024900">
    <property type="component" value="Unassembled WGS sequence"/>
</dbReference>